<evidence type="ECO:0000313" key="6">
    <source>
        <dbReference type="EMBL" id="ACY13036.1"/>
    </source>
</evidence>
<dbReference type="eggNOG" id="COG4992">
    <property type="taxonomic scope" value="Bacteria"/>
</dbReference>
<feature type="modified residue" description="N6-(pyridoxal phosphate)lysine" evidence="5">
    <location>
        <position position="257"/>
    </location>
</feature>
<evidence type="ECO:0000256" key="5">
    <source>
        <dbReference type="HAMAP-Rule" id="MF_01107"/>
    </source>
</evidence>
<dbReference type="FunFam" id="3.40.640.10:FF:000004">
    <property type="entry name" value="Acetylornithine aminotransferase"/>
    <property type="match status" value="1"/>
</dbReference>
<dbReference type="SUPFAM" id="SSF53383">
    <property type="entry name" value="PLP-dependent transferases"/>
    <property type="match status" value="1"/>
</dbReference>
<dbReference type="Proteomes" id="UP000001880">
    <property type="component" value="Chromosome"/>
</dbReference>
<comment type="similarity">
    <text evidence="5">Belongs to the class-III pyridoxal-phosphate-dependent aminotransferase family. ArgD subfamily.</text>
</comment>
<dbReference type="HOGENOM" id="CLU_016922_10_0_7"/>
<dbReference type="GO" id="GO:0003992">
    <property type="term" value="F:N2-acetyl-L-ornithine:2-oxoglutarate 5-aminotransferase activity"/>
    <property type="evidence" value="ECO:0007669"/>
    <property type="project" value="UniProtKB-UniRule"/>
</dbReference>
<dbReference type="PIRSF" id="PIRSF000521">
    <property type="entry name" value="Transaminase_4ab_Lys_Orn"/>
    <property type="match status" value="1"/>
</dbReference>
<dbReference type="GO" id="GO:0005737">
    <property type="term" value="C:cytoplasm"/>
    <property type="evidence" value="ECO:0007669"/>
    <property type="project" value="UniProtKB-SubCell"/>
</dbReference>
<comment type="subcellular location">
    <subcellularLocation>
        <location evidence="5">Cytoplasm</location>
    </subcellularLocation>
</comment>
<dbReference type="Gene3D" id="3.90.1150.10">
    <property type="entry name" value="Aspartate Aminotransferase, domain 1"/>
    <property type="match status" value="1"/>
</dbReference>
<evidence type="ECO:0000313" key="7">
    <source>
        <dbReference type="Proteomes" id="UP000001880"/>
    </source>
</evidence>
<dbReference type="InterPro" id="IPR004636">
    <property type="entry name" value="AcOrn/SuccOrn_fam"/>
</dbReference>
<keyword evidence="3 5" id="KW-0808">Transferase</keyword>
<keyword evidence="4 5" id="KW-0663">Pyridoxal phosphate</keyword>
<dbReference type="GO" id="GO:0030170">
    <property type="term" value="F:pyridoxal phosphate binding"/>
    <property type="evidence" value="ECO:0007669"/>
    <property type="project" value="InterPro"/>
</dbReference>
<name>D0LJ07_HALO1</name>
<proteinExistence type="inferred from homology"/>
<dbReference type="NCBIfam" id="TIGR00707">
    <property type="entry name" value="argD"/>
    <property type="match status" value="1"/>
</dbReference>
<dbReference type="InterPro" id="IPR005814">
    <property type="entry name" value="Aminotrans_3"/>
</dbReference>
<comment type="cofactor">
    <cofactor evidence="5">
        <name>pyridoxal 5'-phosphate</name>
        <dbReference type="ChEBI" id="CHEBI:597326"/>
    </cofactor>
    <text evidence="5">Binds 1 pyridoxal phosphate per subunit.</text>
</comment>
<dbReference type="STRING" id="502025.Hoch_0395"/>
<feature type="binding site" evidence="5">
    <location>
        <begin position="228"/>
        <end position="231"/>
    </location>
    <ligand>
        <name>pyridoxal 5'-phosphate</name>
        <dbReference type="ChEBI" id="CHEBI:597326"/>
    </ligand>
</feature>
<dbReference type="InterPro" id="IPR049704">
    <property type="entry name" value="Aminotrans_3_PPA_site"/>
</dbReference>
<dbReference type="NCBIfam" id="NF002325">
    <property type="entry name" value="PRK01278.1"/>
    <property type="match status" value="1"/>
</dbReference>
<dbReference type="InterPro" id="IPR015422">
    <property type="entry name" value="PyrdxlP-dep_Trfase_small"/>
</dbReference>
<dbReference type="EC" id="2.6.1.11" evidence="5"/>
<feature type="binding site" evidence="5">
    <location>
        <position position="145"/>
    </location>
    <ligand>
        <name>N(2)-acetyl-L-ornithine</name>
        <dbReference type="ChEBI" id="CHEBI:57805"/>
    </ligand>
</feature>
<dbReference type="EMBL" id="CP001804">
    <property type="protein sequence ID" value="ACY13036.1"/>
    <property type="molecule type" value="Genomic_DNA"/>
</dbReference>
<dbReference type="Pfam" id="PF00202">
    <property type="entry name" value="Aminotran_3"/>
    <property type="match status" value="1"/>
</dbReference>
<evidence type="ECO:0000256" key="2">
    <source>
        <dbReference type="ARBA" id="ARBA00022605"/>
    </source>
</evidence>
<organism evidence="6 7">
    <name type="scientific">Haliangium ochraceum (strain DSM 14365 / JCM 11303 / SMP-2)</name>
    <dbReference type="NCBI Taxonomy" id="502025"/>
    <lineage>
        <taxon>Bacteria</taxon>
        <taxon>Pseudomonadati</taxon>
        <taxon>Myxococcota</taxon>
        <taxon>Polyangia</taxon>
        <taxon>Haliangiales</taxon>
        <taxon>Kofleriaceae</taxon>
        <taxon>Haliangium</taxon>
    </lineage>
</organism>
<dbReference type="PROSITE" id="PS00600">
    <property type="entry name" value="AA_TRANSFER_CLASS_3"/>
    <property type="match status" value="1"/>
</dbReference>
<dbReference type="CDD" id="cd00610">
    <property type="entry name" value="OAT_like"/>
    <property type="match status" value="1"/>
</dbReference>
<feature type="binding site" evidence="5">
    <location>
        <begin position="108"/>
        <end position="109"/>
    </location>
    <ligand>
        <name>pyridoxal 5'-phosphate</name>
        <dbReference type="ChEBI" id="CHEBI:597326"/>
    </ligand>
</feature>
<keyword evidence="2 5" id="KW-0028">Amino-acid biosynthesis</keyword>
<dbReference type="GO" id="GO:0006526">
    <property type="term" value="P:L-arginine biosynthetic process"/>
    <property type="evidence" value="ECO:0007669"/>
    <property type="project" value="UniProtKB-UniRule"/>
</dbReference>
<protein>
    <recommendedName>
        <fullName evidence="5">Acetylornithine aminotransferase</fullName>
        <shortName evidence="5">ACOAT</shortName>
        <ecNumber evidence="5">2.6.1.11</ecNumber>
    </recommendedName>
</protein>
<keyword evidence="5" id="KW-0963">Cytoplasm</keyword>
<dbReference type="InterPro" id="IPR015424">
    <property type="entry name" value="PyrdxlP-dep_Trfase"/>
</dbReference>
<dbReference type="GO" id="GO:0042802">
    <property type="term" value="F:identical protein binding"/>
    <property type="evidence" value="ECO:0007669"/>
    <property type="project" value="TreeGrafter"/>
</dbReference>
<comment type="catalytic activity">
    <reaction evidence="5">
        <text>N(2)-acetyl-L-ornithine + 2-oxoglutarate = N-acetyl-L-glutamate 5-semialdehyde + L-glutamate</text>
        <dbReference type="Rhea" id="RHEA:18049"/>
        <dbReference type="ChEBI" id="CHEBI:16810"/>
        <dbReference type="ChEBI" id="CHEBI:29123"/>
        <dbReference type="ChEBI" id="CHEBI:29985"/>
        <dbReference type="ChEBI" id="CHEBI:57805"/>
        <dbReference type="EC" id="2.6.1.11"/>
    </reaction>
</comment>
<comment type="pathway">
    <text evidence="5">Amino-acid biosynthesis; L-arginine biosynthesis; N(2)-acetyl-L-ornithine from L-glutamate: step 4/4.</text>
</comment>
<evidence type="ECO:0000256" key="3">
    <source>
        <dbReference type="ARBA" id="ARBA00022679"/>
    </source>
</evidence>
<accession>D0LJ07</accession>
<dbReference type="UniPathway" id="UPA00068">
    <property type="reaction ID" value="UER00109"/>
</dbReference>
<evidence type="ECO:0000256" key="1">
    <source>
        <dbReference type="ARBA" id="ARBA00022576"/>
    </source>
</evidence>
<evidence type="ECO:0000256" key="4">
    <source>
        <dbReference type="ARBA" id="ARBA00022898"/>
    </source>
</evidence>
<dbReference type="InterPro" id="IPR015421">
    <property type="entry name" value="PyrdxlP-dep_Trfase_major"/>
</dbReference>
<keyword evidence="1 5" id="KW-0032">Aminotransferase</keyword>
<dbReference type="AlphaFoldDB" id="D0LJ07"/>
<keyword evidence="5" id="KW-0055">Arginine biosynthesis</keyword>
<dbReference type="InterPro" id="IPR050103">
    <property type="entry name" value="Class-III_PLP-dep_AT"/>
</dbReference>
<dbReference type="PANTHER" id="PTHR11986:SF79">
    <property type="entry name" value="ACETYLORNITHINE AMINOTRANSFERASE, MITOCHONDRIAL"/>
    <property type="match status" value="1"/>
</dbReference>
<feature type="binding site" evidence="5">
    <location>
        <position position="142"/>
    </location>
    <ligand>
        <name>pyridoxal 5'-phosphate</name>
        <dbReference type="ChEBI" id="CHEBI:597326"/>
    </ligand>
</feature>
<feature type="binding site" evidence="5">
    <location>
        <position position="290"/>
    </location>
    <ligand>
        <name>N(2)-acetyl-L-ornithine</name>
        <dbReference type="ChEBI" id="CHEBI:57805"/>
    </ligand>
</feature>
<reference evidence="6 7" key="1">
    <citation type="journal article" date="2010" name="Stand. Genomic Sci.">
        <title>Complete genome sequence of Haliangium ochraceum type strain (SMP-2).</title>
        <authorList>
            <consortium name="US DOE Joint Genome Institute (JGI-PGF)"/>
            <person name="Ivanova N."/>
            <person name="Daum C."/>
            <person name="Lang E."/>
            <person name="Abt B."/>
            <person name="Kopitz M."/>
            <person name="Saunders E."/>
            <person name="Lapidus A."/>
            <person name="Lucas S."/>
            <person name="Glavina Del Rio T."/>
            <person name="Nolan M."/>
            <person name="Tice H."/>
            <person name="Copeland A."/>
            <person name="Cheng J.F."/>
            <person name="Chen F."/>
            <person name="Bruce D."/>
            <person name="Goodwin L."/>
            <person name="Pitluck S."/>
            <person name="Mavromatis K."/>
            <person name="Pati A."/>
            <person name="Mikhailova N."/>
            <person name="Chen A."/>
            <person name="Palaniappan K."/>
            <person name="Land M."/>
            <person name="Hauser L."/>
            <person name="Chang Y.J."/>
            <person name="Jeffries C.D."/>
            <person name="Detter J.C."/>
            <person name="Brettin T."/>
            <person name="Rohde M."/>
            <person name="Goker M."/>
            <person name="Bristow J."/>
            <person name="Markowitz V."/>
            <person name="Eisen J.A."/>
            <person name="Hugenholtz P."/>
            <person name="Kyrpides N.C."/>
            <person name="Klenk H.P."/>
        </authorList>
    </citation>
    <scope>NUCLEOTIDE SEQUENCE [LARGE SCALE GENOMIC DNA]</scope>
    <source>
        <strain evidence="7">DSM 14365 / CIP 107738 / JCM 11303 / AJ 13395 / SMP-2</strain>
    </source>
</reference>
<sequence length="413" mass="43771">MNENQQETLIALADRVLLKNYRQQPIVMSHGAGVELWDAAGNRYLDMTAGISVCSLGHAHPALTRAVAEQAGKLVHTSNLYFIEQQIRAAEAITERCFAERVFFANSGAEANEAALKLARRYQHVVAEQPERDLVCSTTGSFHGRSFATVSITGQDKYREGFGPMFGPVEFVPFGDVEAAARVLETRKACAFIVEPVQAEGGIIEPPPGYLASLRKLCDDTGTLLIFDEVQTGIGRTGTWFAHQAENVVPDVMTLAKALAGGVPIGAMVATERAAQGLTFVPGGAVPHASTFGGNPLACAAALAVIHTIDSEGLLERAQRVGAYLGDKLTALVERFPDLCEESRGRGLLRGLALSQPASELVGQCRARGLLLSVAGGTVIRFAPALIVEESHIDEAIATLTEVLAAAAQGGAK</sequence>
<keyword evidence="7" id="KW-1185">Reference proteome</keyword>
<feature type="binding site" evidence="5">
    <location>
        <position position="291"/>
    </location>
    <ligand>
        <name>pyridoxal 5'-phosphate</name>
        <dbReference type="ChEBI" id="CHEBI:597326"/>
    </ligand>
</feature>
<comment type="subunit">
    <text evidence="5">Homodimer.</text>
</comment>
<gene>
    <name evidence="5" type="primary">argD</name>
    <name evidence="6" type="ordered locus">Hoch_0395</name>
</gene>
<dbReference type="HAMAP" id="MF_01107">
    <property type="entry name" value="ArgD_aminotrans_3"/>
    <property type="match status" value="1"/>
</dbReference>
<dbReference type="OrthoDB" id="9801834at2"/>
<comment type="miscellaneous">
    <text evidence="5">May also have succinyldiaminopimelate aminotransferase activity, thus carrying out the corresponding step in lysine biosynthesis.</text>
</comment>
<dbReference type="KEGG" id="hoh:Hoch_0395"/>
<dbReference type="PANTHER" id="PTHR11986">
    <property type="entry name" value="AMINOTRANSFERASE CLASS III"/>
    <property type="match status" value="1"/>
</dbReference>
<dbReference type="Gene3D" id="3.40.640.10">
    <property type="entry name" value="Type I PLP-dependent aspartate aminotransferase-like (Major domain)"/>
    <property type="match status" value="1"/>
</dbReference>
<dbReference type="RefSeq" id="WP_012825663.1">
    <property type="nucleotide sequence ID" value="NC_013440.1"/>
</dbReference>